<feature type="transmembrane region" description="Helical" evidence="11">
    <location>
        <begin position="20"/>
        <end position="44"/>
    </location>
</feature>
<dbReference type="Gene3D" id="1.10.3810.10">
    <property type="entry name" value="Biosynthetic peptidoglycan transglycosylase-like"/>
    <property type="match status" value="1"/>
</dbReference>
<feature type="domain" description="Glycosyl transferase family 51" evidence="12">
    <location>
        <begin position="67"/>
        <end position="231"/>
    </location>
</feature>
<keyword evidence="6 11" id="KW-0133">Cell shape</keyword>
<gene>
    <name evidence="11 13" type="primary">mtgA</name>
    <name evidence="13" type="ORF">JAZ04_02810</name>
</gene>
<keyword evidence="4 11" id="KW-0808">Transferase</keyword>
<keyword evidence="3 11" id="KW-0328">Glycosyltransferase</keyword>
<dbReference type="GO" id="GO:0071555">
    <property type="term" value="P:cell wall organization"/>
    <property type="evidence" value="ECO:0007669"/>
    <property type="project" value="UniProtKB-KW"/>
</dbReference>
<evidence type="ECO:0000256" key="4">
    <source>
        <dbReference type="ARBA" id="ARBA00022679"/>
    </source>
</evidence>
<keyword evidence="10 11" id="KW-0961">Cell wall biogenesis/degradation</keyword>
<sequence length="241" mass="27694">MAVRKNKGKTGIIRLLEFVLRLSFQFVLGVSILIITTIVLFRYFDPPTWSWKIQREFSSSATYPEIARHQWVSLDRIAPSVQLAVVAAEDQRFPTHFGIDPEAIIDALEEADRGNRLRGASTLTQQTAKNLFLWSNRDLARKVLEMGIALLLELFWDKQRILEVYLNIVEFGPGVFGVGAASKYWFQAPAGQLSKRQAARLAAVLPNPWRYRAHPPSPYVVERSRWIEQQMEQLGYAWLHQ</sequence>
<evidence type="ECO:0000256" key="10">
    <source>
        <dbReference type="ARBA" id="ARBA00023316"/>
    </source>
</evidence>
<dbReference type="GO" id="GO:0016763">
    <property type="term" value="F:pentosyltransferase activity"/>
    <property type="evidence" value="ECO:0007669"/>
    <property type="project" value="InterPro"/>
</dbReference>
<dbReference type="GO" id="GO:0008955">
    <property type="term" value="F:peptidoglycan glycosyltransferase activity"/>
    <property type="evidence" value="ECO:0007669"/>
    <property type="project" value="UniProtKB-UniRule"/>
</dbReference>
<keyword evidence="8 11" id="KW-1133">Transmembrane helix</keyword>
<evidence type="ECO:0000256" key="11">
    <source>
        <dbReference type="HAMAP-Rule" id="MF_00766"/>
    </source>
</evidence>
<keyword evidence="9 11" id="KW-0472">Membrane</keyword>
<comment type="similarity">
    <text evidence="11">Belongs to the glycosyltransferase 51 family.</text>
</comment>
<organism evidence="13 14">
    <name type="scientific">Candidatus Thiodiazotropha lotti</name>
    <dbReference type="NCBI Taxonomy" id="2792787"/>
    <lineage>
        <taxon>Bacteria</taxon>
        <taxon>Pseudomonadati</taxon>
        <taxon>Pseudomonadota</taxon>
        <taxon>Gammaproteobacteria</taxon>
        <taxon>Chromatiales</taxon>
        <taxon>Sedimenticolaceae</taxon>
        <taxon>Candidatus Thiodiazotropha</taxon>
    </lineage>
</organism>
<dbReference type="HAMAP" id="MF_00766">
    <property type="entry name" value="PGT_MtgA"/>
    <property type="match status" value="1"/>
</dbReference>
<keyword evidence="1 11" id="KW-1003">Cell membrane</keyword>
<evidence type="ECO:0000256" key="9">
    <source>
        <dbReference type="ARBA" id="ARBA00023136"/>
    </source>
</evidence>
<evidence type="ECO:0000256" key="8">
    <source>
        <dbReference type="ARBA" id="ARBA00022989"/>
    </source>
</evidence>
<dbReference type="InterPro" id="IPR001264">
    <property type="entry name" value="Glyco_trans_51"/>
</dbReference>
<reference evidence="13" key="1">
    <citation type="journal article" date="2021" name="Proc. Natl. Acad. Sci. U.S.A.">
        <title>Global biogeography of chemosynthetic symbionts reveals both localized and globally distributed symbiont groups. .</title>
        <authorList>
            <person name="Osvatic J.T."/>
            <person name="Wilkins L.G.E."/>
            <person name="Leibrecht L."/>
            <person name="Leray M."/>
            <person name="Zauner S."/>
            <person name="Polzin J."/>
            <person name="Camacho Y."/>
            <person name="Gros O."/>
            <person name="van Gils J.A."/>
            <person name="Eisen J.A."/>
            <person name="Petersen J.M."/>
            <person name="Yuen B."/>
        </authorList>
    </citation>
    <scope>NUCLEOTIDE SEQUENCE</scope>
    <source>
        <strain evidence="13">MAGL173</strain>
    </source>
</reference>
<dbReference type="NCBIfam" id="TIGR02070">
    <property type="entry name" value="mono_pep_trsgly"/>
    <property type="match status" value="1"/>
</dbReference>
<dbReference type="EMBL" id="JAEPDI010000001">
    <property type="protein sequence ID" value="MCG7937779.1"/>
    <property type="molecule type" value="Genomic_DNA"/>
</dbReference>
<dbReference type="GO" id="GO:0005886">
    <property type="term" value="C:plasma membrane"/>
    <property type="evidence" value="ECO:0007669"/>
    <property type="project" value="UniProtKB-SubCell"/>
</dbReference>
<keyword evidence="2 11" id="KW-0997">Cell inner membrane</keyword>
<dbReference type="GO" id="GO:0009274">
    <property type="term" value="C:peptidoglycan-based cell wall"/>
    <property type="evidence" value="ECO:0007669"/>
    <property type="project" value="InterPro"/>
</dbReference>
<dbReference type="PANTHER" id="PTHR30400">
    <property type="entry name" value="MONOFUNCTIONAL BIOSYNTHETIC PEPTIDOGLYCAN TRANSGLYCOSYLASE"/>
    <property type="match status" value="1"/>
</dbReference>
<evidence type="ECO:0000313" key="14">
    <source>
        <dbReference type="Proteomes" id="UP000886687"/>
    </source>
</evidence>
<proteinExistence type="inferred from homology"/>
<comment type="catalytic activity">
    <reaction evidence="11">
        <text>[GlcNAc-(1-&gt;4)-Mur2Ac(oyl-L-Ala-gamma-D-Glu-L-Lys-D-Ala-D-Ala)](n)-di-trans,octa-cis-undecaprenyl diphosphate + beta-D-GlcNAc-(1-&gt;4)-Mur2Ac(oyl-L-Ala-gamma-D-Glu-L-Lys-D-Ala-D-Ala)-di-trans,octa-cis-undecaprenyl diphosphate = [GlcNAc-(1-&gt;4)-Mur2Ac(oyl-L-Ala-gamma-D-Glu-L-Lys-D-Ala-D-Ala)](n+1)-di-trans,octa-cis-undecaprenyl diphosphate + di-trans,octa-cis-undecaprenyl diphosphate + H(+)</text>
        <dbReference type="Rhea" id="RHEA:23708"/>
        <dbReference type="Rhea" id="RHEA-COMP:9602"/>
        <dbReference type="Rhea" id="RHEA-COMP:9603"/>
        <dbReference type="ChEBI" id="CHEBI:15378"/>
        <dbReference type="ChEBI" id="CHEBI:58405"/>
        <dbReference type="ChEBI" id="CHEBI:60033"/>
        <dbReference type="ChEBI" id="CHEBI:78435"/>
        <dbReference type="EC" id="2.4.99.28"/>
    </reaction>
</comment>
<dbReference type="Pfam" id="PF00912">
    <property type="entry name" value="Transgly"/>
    <property type="match status" value="1"/>
</dbReference>
<dbReference type="GO" id="GO:0008360">
    <property type="term" value="P:regulation of cell shape"/>
    <property type="evidence" value="ECO:0007669"/>
    <property type="project" value="UniProtKB-KW"/>
</dbReference>
<comment type="subcellular location">
    <subcellularLocation>
        <location evidence="11">Cell inner membrane</location>
        <topology evidence="11">Single-pass membrane protein</topology>
    </subcellularLocation>
</comment>
<dbReference type="InterPro" id="IPR011812">
    <property type="entry name" value="Pep_trsgly"/>
</dbReference>
<evidence type="ECO:0000313" key="13">
    <source>
        <dbReference type="EMBL" id="MCG7937779.1"/>
    </source>
</evidence>
<evidence type="ECO:0000256" key="1">
    <source>
        <dbReference type="ARBA" id="ARBA00022475"/>
    </source>
</evidence>
<name>A0A9E4K2E5_9GAMM</name>
<comment type="caution">
    <text evidence="13">The sequence shown here is derived from an EMBL/GenBank/DDBJ whole genome shotgun (WGS) entry which is preliminary data.</text>
</comment>
<keyword evidence="7 11" id="KW-0573">Peptidoglycan synthesis</keyword>
<dbReference type="Proteomes" id="UP000886687">
    <property type="component" value="Unassembled WGS sequence"/>
</dbReference>
<dbReference type="GO" id="GO:0009252">
    <property type="term" value="P:peptidoglycan biosynthetic process"/>
    <property type="evidence" value="ECO:0007669"/>
    <property type="project" value="UniProtKB-UniRule"/>
</dbReference>
<dbReference type="InterPro" id="IPR036950">
    <property type="entry name" value="PBP_transglycosylase"/>
</dbReference>
<dbReference type="SUPFAM" id="SSF53955">
    <property type="entry name" value="Lysozyme-like"/>
    <property type="match status" value="1"/>
</dbReference>
<evidence type="ECO:0000256" key="7">
    <source>
        <dbReference type="ARBA" id="ARBA00022984"/>
    </source>
</evidence>
<evidence type="ECO:0000256" key="2">
    <source>
        <dbReference type="ARBA" id="ARBA00022519"/>
    </source>
</evidence>
<evidence type="ECO:0000256" key="5">
    <source>
        <dbReference type="ARBA" id="ARBA00022692"/>
    </source>
</evidence>
<accession>A0A9E4K2E5</accession>
<comment type="pathway">
    <text evidence="11">Cell wall biogenesis; peptidoglycan biosynthesis.</text>
</comment>
<dbReference type="AlphaFoldDB" id="A0A9E4K2E5"/>
<dbReference type="InterPro" id="IPR023346">
    <property type="entry name" value="Lysozyme-like_dom_sf"/>
</dbReference>
<keyword evidence="5 11" id="KW-0812">Transmembrane</keyword>
<dbReference type="EC" id="2.4.99.28" evidence="11"/>
<protein>
    <recommendedName>
        <fullName evidence="11">Biosynthetic peptidoglycan transglycosylase</fullName>
        <ecNumber evidence="11">2.4.99.28</ecNumber>
    </recommendedName>
    <alternativeName>
        <fullName evidence="11">Glycan polymerase</fullName>
    </alternativeName>
    <alternativeName>
        <fullName evidence="11">Peptidoglycan glycosyltransferase MtgA</fullName>
        <shortName evidence="11">PGT</shortName>
    </alternativeName>
</protein>
<evidence type="ECO:0000259" key="12">
    <source>
        <dbReference type="Pfam" id="PF00912"/>
    </source>
</evidence>
<evidence type="ECO:0000256" key="3">
    <source>
        <dbReference type="ARBA" id="ARBA00022676"/>
    </source>
</evidence>
<comment type="function">
    <text evidence="11">Peptidoglycan polymerase that catalyzes glycan chain elongation from lipid-linked precursors.</text>
</comment>
<dbReference type="PANTHER" id="PTHR30400:SF0">
    <property type="entry name" value="BIOSYNTHETIC PEPTIDOGLYCAN TRANSGLYCOSYLASE"/>
    <property type="match status" value="1"/>
</dbReference>
<evidence type="ECO:0000256" key="6">
    <source>
        <dbReference type="ARBA" id="ARBA00022960"/>
    </source>
</evidence>